<dbReference type="AlphaFoldDB" id="A0A815JA00"/>
<protein>
    <recommendedName>
        <fullName evidence="2">DED domain-containing protein</fullName>
    </recommendedName>
</protein>
<evidence type="ECO:0000256" key="1">
    <source>
        <dbReference type="SAM" id="Phobius"/>
    </source>
</evidence>
<evidence type="ECO:0000313" key="3">
    <source>
        <dbReference type="EMBL" id="CAF1373948.1"/>
    </source>
</evidence>
<dbReference type="Gene3D" id="1.10.533.10">
    <property type="entry name" value="Death Domain, Fas"/>
    <property type="match status" value="1"/>
</dbReference>
<dbReference type="Proteomes" id="UP000663852">
    <property type="component" value="Unassembled WGS sequence"/>
</dbReference>
<dbReference type="SUPFAM" id="SSF47986">
    <property type="entry name" value="DEATH domain"/>
    <property type="match status" value="1"/>
</dbReference>
<keyword evidence="5" id="KW-1185">Reference proteome</keyword>
<evidence type="ECO:0000313" key="5">
    <source>
        <dbReference type="Proteomes" id="UP000663828"/>
    </source>
</evidence>
<organism evidence="3 5">
    <name type="scientific">Adineta ricciae</name>
    <name type="common">Rotifer</name>
    <dbReference type="NCBI Taxonomy" id="249248"/>
    <lineage>
        <taxon>Eukaryota</taxon>
        <taxon>Metazoa</taxon>
        <taxon>Spiralia</taxon>
        <taxon>Gnathifera</taxon>
        <taxon>Rotifera</taxon>
        <taxon>Eurotatoria</taxon>
        <taxon>Bdelloidea</taxon>
        <taxon>Adinetida</taxon>
        <taxon>Adinetidae</taxon>
        <taxon>Adineta</taxon>
    </lineage>
</organism>
<dbReference type="EMBL" id="CAJNOR010003071">
    <property type="protein sequence ID" value="CAF1373948.1"/>
    <property type="molecule type" value="Genomic_DNA"/>
</dbReference>
<evidence type="ECO:0000313" key="4">
    <source>
        <dbReference type="EMBL" id="CAF1469877.1"/>
    </source>
</evidence>
<proteinExistence type="predicted"/>
<keyword evidence="1" id="KW-0472">Membrane</keyword>
<dbReference type="InterPro" id="IPR006616">
    <property type="entry name" value="DM9_repeat"/>
</dbReference>
<dbReference type="EMBL" id="CAJNOJ010000503">
    <property type="protein sequence ID" value="CAF1469877.1"/>
    <property type="molecule type" value="Genomic_DNA"/>
</dbReference>
<dbReference type="InterPro" id="IPR001875">
    <property type="entry name" value="DED_dom"/>
</dbReference>
<feature type="domain" description="DED" evidence="2">
    <location>
        <begin position="5"/>
        <end position="85"/>
    </location>
</feature>
<dbReference type="PANTHER" id="PTHR31649:SF1">
    <property type="entry name" value="FARNESOIC ACID O-METHYL TRANSFERASE DOMAIN-CONTAINING PROTEIN"/>
    <property type="match status" value="1"/>
</dbReference>
<feature type="transmembrane region" description="Helical" evidence="1">
    <location>
        <begin position="157"/>
        <end position="181"/>
    </location>
</feature>
<comment type="caution">
    <text evidence="3">The sequence shown here is derived from an EMBL/GenBank/DDBJ whole genome shotgun (WGS) entry which is preliminary data.</text>
</comment>
<reference evidence="3" key="1">
    <citation type="submission" date="2021-02" db="EMBL/GenBank/DDBJ databases">
        <authorList>
            <person name="Nowell W R."/>
        </authorList>
    </citation>
    <scope>NUCLEOTIDE SEQUENCE</scope>
</reference>
<keyword evidence="1" id="KW-0812">Transmembrane</keyword>
<dbReference type="PROSITE" id="PS50168">
    <property type="entry name" value="DED"/>
    <property type="match status" value="1"/>
</dbReference>
<evidence type="ECO:0000259" key="2">
    <source>
        <dbReference type="PROSITE" id="PS50168"/>
    </source>
</evidence>
<dbReference type="OrthoDB" id="1925699at2759"/>
<name>A0A815JA00_ADIRI</name>
<gene>
    <name evidence="4" type="ORF">EDS130_LOCUS40720</name>
    <name evidence="3" type="ORF">XAT740_LOCUS32694</name>
</gene>
<sequence length="365" mass="41303">MDPHDLRAAILKIQDHLSDNDRKRLHFFLGPDVPRRIRDDPTLVGTINLMESLLDQDKINEQDVSLLINAFEKTQCIDAMKILKEHMKKIQKDGHTQSMQNLALLLLHDQEDTCIVTNLDSSKTTKSTDKSLRSMENLATVSVSKRLKNLPRKTMKFLLLLSVLLNIVLIIILGICIKNVLELRNGSKQKNFTSSPPQISFPRTPTNHCLEIHKPPHKMPDVVWMNARDGEVPPFSVAGGRSGNRSIYIARVEWRDCTIPAQLVAGDKLAEFEYWGPKNSPAYQILTNPNSKLKFEWMSLCGSRLPACALLAGKEGTLDLYIGRTCHRFDTTVVGKYSAPDGPFYYAYQEHGQEVQENVEILCLL</sequence>
<dbReference type="SMART" id="SM00696">
    <property type="entry name" value="DM9"/>
    <property type="match status" value="2"/>
</dbReference>
<dbReference type="Proteomes" id="UP000663828">
    <property type="component" value="Unassembled WGS sequence"/>
</dbReference>
<accession>A0A815JA00</accession>
<keyword evidence="1" id="KW-1133">Transmembrane helix</keyword>
<dbReference type="PANTHER" id="PTHR31649">
    <property type="entry name" value="AGAP009604-PA"/>
    <property type="match status" value="1"/>
</dbReference>
<dbReference type="Pfam" id="PF11901">
    <property type="entry name" value="DM9"/>
    <property type="match status" value="1"/>
</dbReference>
<dbReference type="GO" id="GO:0042981">
    <property type="term" value="P:regulation of apoptotic process"/>
    <property type="evidence" value="ECO:0007669"/>
    <property type="project" value="InterPro"/>
</dbReference>
<dbReference type="InterPro" id="IPR011029">
    <property type="entry name" value="DEATH-like_dom_sf"/>
</dbReference>